<proteinExistence type="predicted"/>
<dbReference type="AlphaFoldDB" id="K0R5Q2"/>
<evidence type="ECO:0000313" key="2">
    <source>
        <dbReference type="Proteomes" id="UP000266841"/>
    </source>
</evidence>
<protein>
    <submittedName>
        <fullName evidence="1">Uncharacterized protein</fullName>
    </submittedName>
</protein>
<organism evidence="1 2">
    <name type="scientific">Thalassiosira oceanica</name>
    <name type="common">Marine diatom</name>
    <dbReference type="NCBI Taxonomy" id="159749"/>
    <lineage>
        <taxon>Eukaryota</taxon>
        <taxon>Sar</taxon>
        <taxon>Stramenopiles</taxon>
        <taxon>Ochrophyta</taxon>
        <taxon>Bacillariophyta</taxon>
        <taxon>Coscinodiscophyceae</taxon>
        <taxon>Thalassiosirophycidae</taxon>
        <taxon>Thalassiosirales</taxon>
        <taxon>Thalassiosiraceae</taxon>
        <taxon>Thalassiosira</taxon>
    </lineage>
</organism>
<accession>K0R5Q2</accession>
<sequence length="132" mass="14778">MDISHYLKQKSHGQSLEPTPRQRLDVVRWNSYQSYYYDVGLMGFRYSALLCGPSVASKMVDKWWTMDVGSEGMGPNFRNPGILSEISNFVCGEVIISLINTYTTFQPSCPALRGILPHATTLGALSSFLLHI</sequence>
<evidence type="ECO:0000313" key="1">
    <source>
        <dbReference type="EMBL" id="EJK43926.1"/>
    </source>
</evidence>
<name>K0R5Q2_THAOC</name>
<reference evidence="1 2" key="1">
    <citation type="journal article" date="2012" name="Genome Biol.">
        <title>Genome and low-iron response of an oceanic diatom adapted to chronic iron limitation.</title>
        <authorList>
            <person name="Lommer M."/>
            <person name="Specht M."/>
            <person name="Roy A.S."/>
            <person name="Kraemer L."/>
            <person name="Andreson R."/>
            <person name="Gutowska M.A."/>
            <person name="Wolf J."/>
            <person name="Bergner S.V."/>
            <person name="Schilhabel M.B."/>
            <person name="Klostermeier U.C."/>
            <person name="Beiko R.G."/>
            <person name="Rosenstiel P."/>
            <person name="Hippler M."/>
            <person name="Laroche J."/>
        </authorList>
    </citation>
    <scope>NUCLEOTIDE SEQUENCE [LARGE SCALE GENOMIC DNA]</scope>
    <source>
        <strain evidence="1 2">CCMP1005</strain>
    </source>
</reference>
<gene>
    <name evidence="1" type="ORF">THAOC_37585</name>
</gene>
<comment type="caution">
    <text evidence="1">The sequence shown here is derived from an EMBL/GenBank/DDBJ whole genome shotgun (WGS) entry which is preliminary data.</text>
</comment>
<keyword evidence="2" id="KW-1185">Reference proteome</keyword>
<dbReference type="Proteomes" id="UP000266841">
    <property type="component" value="Unassembled WGS sequence"/>
</dbReference>
<dbReference type="EMBL" id="AGNL01050444">
    <property type="protein sequence ID" value="EJK43926.1"/>
    <property type="molecule type" value="Genomic_DNA"/>
</dbReference>